<dbReference type="CDD" id="cd16917">
    <property type="entry name" value="HATPase_UhpB-NarQ-NarX-like"/>
    <property type="match status" value="1"/>
</dbReference>
<dbReference type="EMBL" id="JBHRYF010000008">
    <property type="protein sequence ID" value="MFC3660554.1"/>
    <property type="molecule type" value="Genomic_DNA"/>
</dbReference>
<keyword evidence="2 7" id="KW-0418">Kinase</keyword>
<evidence type="ECO:0000256" key="4">
    <source>
        <dbReference type="SAM" id="Phobius"/>
    </source>
</evidence>
<feature type="domain" description="Signal transduction histidine kinase subgroup 3 dimerisation and phosphoacceptor" evidence="6">
    <location>
        <begin position="208"/>
        <end position="270"/>
    </location>
</feature>
<keyword evidence="1" id="KW-0808">Transferase</keyword>
<dbReference type="InterPro" id="IPR003594">
    <property type="entry name" value="HATPase_dom"/>
</dbReference>
<feature type="domain" description="Histidine kinase/HSP90-like ATPase" evidence="5">
    <location>
        <begin position="307"/>
        <end position="378"/>
    </location>
</feature>
<feature type="transmembrane region" description="Helical" evidence="4">
    <location>
        <begin position="87"/>
        <end position="105"/>
    </location>
</feature>
<dbReference type="RefSeq" id="WP_386710201.1">
    <property type="nucleotide sequence ID" value="NZ_JBHRYF010000008.1"/>
</dbReference>
<proteinExistence type="predicted"/>
<keyword evidence="4" id="KW-0812">Transmembrane</keyword>
<evidence type="ECO:0000313" key="8">
    <source>
        <dbReference type="Proteomes" id="UP001595724"/>
    </source>
</evidence>
<keyword evidence="3" id="KW-0902">Two-component regulatory system</keyword>
<dbReference type="PANTHER" id="PTHR24421:SF59">
    <property type="entry name" value="OXYGEN SENSOR HISTIDINE KINASE NREB"/>
    <property type="match status" value="1"/>
</dbReference>
<reference evidence="8" key="1">
    <citation type="journal article" date="2019" name="Int. J. Syst. Evol. Microbiol.">
        <title>The Global Catalogue of Microorganisms (GCM) 10K type strain sequencing project: providing services to taxonomists for standard genome sequencing and annotation.</title>
        <authorList>
            <consortium name="The Broad Institute Genomics Platform"/>
            <consortium name="The Broad Institute Genome Sequencing Center for Infectious Disease"/>
            <person name="Wu L."/>
            <person name="Ma J."/>
        </authorList>
    </citation>
    <scope>NUCLEOTIDE SEQUENCE [LARGE SCALE GENOMIC DNA]</scope>
    <source>
        <strain evidence="8">KCTC 42211</strain>
    </source>
</reference>
<keyword evidence="4" id="KW-0472">Membrane</keyword>
<organism evidence="7 8">
    <name type="scientific">Luteimonas notoginsengisoli</name>
    <dbReference type="NCBI Taxonomy" id="1578200"/>
    <lineage>
        <taxon>Bacteria</taxon>
        <taxon>Pseudomonadati</taxon>
        <taxon>Pseudomonadota</taxon>
        <taxon>Gammaproteobacteria</taxon>
        <taxon>Lysobacterales</taxon>
        <taxon>Lysobacteraceae</taxon>
        <taxon>Luteimonas</taxon>
    </lineage>
</organism>
<evidence type="ECO:0000259" key="6">
    <source>
        <dbReference type="Pfam" id="PF07730"/>
    </source>
</evidence>
<keyword evidence="4" id="KW-1133">Transmembrane helix</keyword>
<comment type="caution">
    <text evidence="7">The sequence shown here is derived from an EMBL/GenBank/DDBJ whole genome shotgun (WGS) entry which is preliminary data.</text>
</comment>
<sequence length="399" mass="42816">MTCAGCVATTPHPPQHAAMQMPSFIAHPALRPLMHTLVIAGIVTWLAVALSLHFLRPAHLVLGWSLLLLYLAAFLAEILLRDGRPRLQAALLLLEPALALALMWLDPGPGTAQVLLVVWITQVVTAWSPRRGVPAVLAADVAMYLVLRGHGYESPLVVTLLNVGFQIFAALCAHYAYGAGQARDRLARVNADLLATRALLADSARDAERLRVARELHDVAGHKLTALTLNLRALAADPQLEAREEVRVSQQLARELLGDLRGVVQALRDARGLDLGTALRALAAPLPRPSLRLAIGDDVHVTDPAVAEAILRLVQEALTNSARHADADEVHVRLARDGDAIAIHIEDDGRLRGAIHEGNGLAGMRERIAALHGELSLGTGARGALRIDARVPPMRDATP</sequence>
<feature type="transmembrane region" description="Helical" evidence="4">
    <location>
        <begin position="157"/>
        <end position="178"/>
    </location>
</feature>
<dbReference type="Gene3D" id="3.30.565.10">
    <property type="entry name" value="Histidine kinase-like ATPase, C-terminal domain"/>
    <property type="match status" value="1"/>
</dbReference>
<dbReference type="Proteomes" id="UP001595724">
    <property type="component" value="Unassembled WGS sequence"/>
</dbReference>
<name>A0ABV7UV62_9GAMM</name>
<dbReference type="Gene3D" id="1.20.5.1930">
    <property type="match status" value="1"/>
</dbReference>
<protein>
    <submittedName>
        <fullName evidence="7">Sensor histidine kinase</fullName>
    </submittedName>
</protein>
<evidence type="ECO:0000256" key="1">
    <source>
        <dbReference type="ARBA" id="ARBA00022679"/>
    </source>
</evidence>
<dbReference type="InterPro" id="IPR050482">
    <property type="entry name" value="Sensor_HK_TwoCompSys"/>
</dbReference>
<evidence type="ECO:0000313" key="7">
    <source>
        <dbReference type="EMBL" id="MFC3660554.1"/>
    </source>
</evidence>
<evidence type="ECO:0000259" key="5">
    <source>
        <dbReference type="Pfam" id="PF02518"/>
    </source>
</evidence>
<dbReference type="InterPro" id="IPR036890">
    <property type="entry name" value="HATPase_C_sf"/>
</dbReference>
<dbReference type="GO" id="GO:0016301">
    <property type="term" value="F:kinase activity"/>
    <property type="evidence" value="ECO:0007669"/>
    <property type="project" value="UniProtKB-KW"/>
</dbReference>
<gene>
    <name evidence="7" type="ORF">ACFOM9_10790</name>
</gene>
<evidence type="ECO:0000256" key="2">
    <source>
        <dbReference type="ARBA" id="ARBA00022777"/>
    </source>
</evidence>
<feature type="transmembrane region" description="Helical" evidence="4">
    <location>
        <begin position="33"/>
        <end position="55"/>
    </location>
</feature>
<feature type="transmembrane region" description="Helical" evidence="4">
    <location>
        <begin position="61"/>
        <end position="80"/>
    </location>
</feature>
<dbReference type="PANTHER" id="PTHR24421">
    <property type="entry name" value="NITRATE/NITRITE SENSOR PROTEIN NARX-RELATED"/>
    <property type="match status" value="1"/>
</dbReference>
<dbReference type="Pfam" id="PF07730">
    <property type="entry name" value="HisKA_3"/>
    <property type="match status" value="1"/>
</dbReference>
<accession>A0ABV7UV62</accession>
<dbReference type="SUPFAM" id="SSF55874">
    <property type="entry name" value="ATPase domain of HSP90 chaperone/DNA topoisomerase II/histidine kinase"/>
    <property type="match status" value="1"/>
</dbReference>
<evidence type="ECO:0000256" key="3">
    <source>
        <dbReference type="ARBA" id="ARBA00023012"/>
    </source>
</evidence>
<keyword evidence="8" id="KW-1185">Reference proteome</keyword>
<dbReference type="Pfam" id="PF02518">
    <property type="entry name" value="HATPase_c"/>
    <property type="match status" value="1"/>
</dbReference>
<dbReference type="InterPro" id="IPR011712">
    <property type="entry name" value="Sig_transdc_His_kin_sub3_dim/P"/>
</dbReference>